<dbReference type="SUPFAM" id="SSF52047">
    <property type="entry name" value="RNI-like"/>
    <property type="match status" value="1"/>
</dbReference>
<dbReference type="EMBL" id="LAFY01004258">
    <property type="protein sequence ID" value="KJX93519.1"/>
    <property type="molecule type" value="Genomic_DNA"/>
</dbReference>
<dbReference type="AlphaFoldDB" id="A0A0F4G868"/>
<dbReference type="InterPro" id="IPR001810">
    <property type="entry name" value="F-box_dom"/>
</dbReference>
<dbReference type="Proteomes" id="UP000033647">
    <property type="component" value="Unassembled WGS sequence"/>
</dbReference>
<reference evidence="2 3" key="1">
    <citation type="submission" date="2015-03" db="EMBL/GenBank/DDBJ databases">
        <title>RNA-seq based gene annotation and comparative genomics of four Zymoseptoria species reveal species-specific pathogenicity related genes and transposable element activity.</title>
        <authorList>
            <person name="Grandaubert J."/>
            <person name="Bhattacharyya A."/>
            <person name="Stukenbrock E.H."/>
        </authorList>
    </citation>
    <scope>NUCLEOTIDE SEQUENCE [LARGE SCALE GENOMIC DNA]</scope>
    <source>
        <strain evidence="2 3">Zb18110</strain>
    </source>
</reference>
<gene>
    <name evidence="2" type="ORF">TI39_contig4299g00008</name>
</gene>
<evidence type="ECO:0000259" key="1">
    <source>
        <dbReference type="PROSITE" id="PS50181"/>
    </source>
</evidence>
<dbReference type="InterPro" id="IPR032675">
    <property type="entry name" value="LRR_dom_sf"/>
</dbReference>
<accession>A0A0F4G868</accession>
<sequence>MTTNSLEELPPEICALIIEHLALDDIRHLRLVNRALAHNATQDRFRACFKTKNVEITRQGLEKLGWIIANSRLGRLLEHLTLLGVAYDLVHPTRIAMPEKWPHEASTHDDRNAEPLIAGSDDVVARTKAREDLRFLTQRKAEYIEFHNTGMALSFLTEALRTFKMYKPRGLHSLSVSVTVYQDALLTEAPSDVGCWIWVHKAAQHTFFLAMNALAMSKIAVSSLDIFGTHSRGFGLPCDALAHTCRTYPGCFNLPGLKKLTICISDQILVETAERVIMPVETGLEDSQVFTSALERLPERIRNTVNRSSQALATMLEACPGLEILGISFYRQTYLDEQLKHVRNDNMRHYMYFLANMRPGKHLRYVRLSGLWVNETDLIYFLEHHSASLQGVELRYINVGEGKGDALLSSLASGKFSLDSLGLEDVWLGESELMAFDGERDEEDTSVFGPLEQATAIRRADKAIRRKIPYRPFTLPEFYNPSTSDTGKWLEMNQKDFGDCL</sequence>
<protein>
    <recommendedName>
        <fullName evidence="1">F-box domain-containing protein</fullName>
    </recommendedName>
</protein>
<dbReference type="InterPro" id="IPR036047">
    <property type="entry name" value="F-box-like_dom_sf"/>
</dbReference>
<name>A0A0F4G868_9PEZI</name>
<feature type="domain" description="F-box" evidence="1">
    <location>
        <begin position="3"/>
        <end position="48"/>
    </location>
</feature>
<evidence type="ECO:0000313" key="2">
    <source>
        <dbReference type="EMBL" id="KJX93519.1"/>
    </source>
</evidence>
<keyword evidence="3" id="KW-1185">Reference proteome</keyword>
<organism evidence="2 3">
    <name type="scientific">Zymoseptoria brevis</name>
    <dbReference type="NCBI Taxonomy" id="1047168"/>
    <lineage>
        <taxon>Eukaryota</taxon>
        <taxon>Fungi</taxon>
        <taxon>Dikarya</taxon>
        <taxon>Ascomycota</taxon>
        <taxon>Pezizomycotina</taxon>
        <taxon>Dothideomycetes</taxon>
        <taxon>Dothideomycetidae</taxon>
        <taxon>Mycosphaerellales</taxon>
        <taxon>Mycosphaerellaceae</taxon>
        <taxon>Zymoseptoria</taxon>
    </lineage>
</organism>
<proteinExistence type="predicted"/>
<dbReference type="Gene3D" id="3.80.10.10">
    <property type="entry name" value="Ribonuclease Inhibitor"/>
    <property type="match status" value="1"/>
</dbReference>
<comment type="caution">
    <text evidence="2">The sequence shown here is derived from an EMBL/GenBank/DDBJ whole genome shotgun (WGS) entry which is preliminary data.</text>
</comment>
<dbReference type="SUPFAM" id="SSF81383">
    <property type="entry name" value="F-box domain"/>
    <property type="match status" value="1"/>
</dbReference>
<dbReference type="OrthoDB" id="3438345at2759"/>
<dbReference type="PROSITE" id="PS50181">
    <property type="entry name" value="FBOX"/>
    <property type="match status" value="1"/>
</dbReference>
<evidence type="ECO:0000313" key="3">
    <source>
        <dbReference type="Proteomes" id="UP000033647"/>
    </source>
</evidence>